<dbReference type="GO" id="GO:0015288">
    <property type="term" value="F:porin activity"/>
    <property type="evidence" value="ECO:0007669"/>
    <property type="project" value="InterPro"/>
</dbReference>
<reference evidence="1" key="1">
    <citation type="journal article" date="2015" name="Nature">
        <title>Complex archaea that bridge the gap between prokaryotes and eukaryotes.</title>
        <authorList>
            <person name="Spang A."/>
            <person name="Saw J.H."/>
            <person name="Jorgensen S.L."/>
            <person name="Zaremba-Niedzwiedzka K."/>
            <person name="Martijn J."/>
            <person name="Lind A.E."/>
            <person name="van Eijk R."/>
            <person name="Schleper C."/>
            <person name="Guy L."/>
            <person name="Ettema T.J."/>
        </authorList>
    </citation>
    <scope>NUCLEOTIDE SEQUENCE</scope>
</reference>
<dbReference type="AlphaFoldDB" id="A0A0F9D7Z4"/>
<accession>A0A0F9D7Z4</accession>
<evidence type="ECO:0008006" key="2">
    <source>
        <dbReference type="Google" id="ProtNLM"/>
    </source>
</evidence>
<feature type="non-terminal residue" evidence="1">
    <location>
        <position position="1"/>
    </location>
</feature>
<dbReference type="Pfam" id="PF04966">
    <property type="entry name" value="OprB"/>
    <property type="match status" value="1"/>
</dbReference>
<dbReference type="EMBL" id="LAZR01042971">
    <property type="protein sequence ID" value="KKL08213.1"/>
    <property type="molecule type" value="Genomic_DNA"/>
</dbReference>
<dbReference type="Gene3D" id="2.40.160.180">
    <property type="entry name" value="Carbohydrate-selective porin OprB"/>
    <property type="match status" value="1"/>
</dbReference>
<gene>
    <name evidence="1" type="ORF">LCGC14_2578100</name>
</gene>
<dbReference type="InterPro" id="IPR052932">
    <property type="entry name" value="OprB_Porin"/>
</dbReference>
<dbReference type="InterPro" id="IPR007049">
    <property type="entry name" value="Carb-sel_porin_OprB"/>
</dbReference>
<evidence type="ECO:0000313" key="1">
    <source>
        <dbReference type="EMBL" id="KKL08213.1"/>
    </source>
</evidence>
<comment type="caution">
    <text evidence="1">The sequence shown here is derived from an EMBL/GenBank/DDBJ whole genome shotgun (WGS) entry which is preliminary data.</text>
</comment>
<organism evidence="1">
    <name type="scientific">marine sediment metagenome</name>
    <dbReference type="NCBI Taxonomy" id="412755"/>
    <lineage>
        <taxon>unclassified sequences</taxon>
        <taxon>metagenomes</taxon>
        <taxon>ecological metagenomes</taxon>
    </lineage>
</organism>
<dbReference type="GO" id="GO:0016020">
    <property type="term" value="C:membrane"/>
    <property type="evidence" value="ECO:0007669"/>
    <property type="project" value="InterPro"/>
</dbReference>
<proteinExistence type="predicted"/>
<dbReference type="PANTHER" id="PTHR37944">
    <property type="entry name" value="PORIN B"/>
    <property type="match status" value="1"/>
</dbReference>
<name>A0A0F9D7Z4_9ZZZZ</name>
<dbReference type="InterPro" id="IPR038673">
    <property type="entry name" value="OprB_sf"/>
</dbReference>
<protein>
    <recommendedName>
        <fullName evidence="2">Porin</fullName>
    </recommendedName>
</protein>
<sequence length="395" mass="44231">LWKRPALTGDWFGARQDLMDKGIRFDISLTQILQRNWAGGTNYQGRYQGGLDLTFLLDTGKAGLWPGGLLKVKGEARYGRANNLNTGALMPVNFDSLWPVPGEDTMQLVEFNYTQFLAPWVGVTLGKFSPRENNVFSGDETEQFLNTAFNINPTYITTVPQSFLGAGVILIPHEDVILTTLVLDSEGSADRCGFSTVFEGGTSIFQQLEVKVKPFGLPGHQRVGWAWSDKSRIRLEQDTRNLVISWIRHRLGLGGMPTLDRASSDWALFYDFDQYLYVVPGTKDRGIGVFGRFGVTDGRVNPVEQFYSIGVGAKGLIPGRENDSFGVGYYYLDQSDKVGPIIRRLMDNNEQGVELYYNIAITPWLKITPDIQVINPMRDGVNCTWVAGIRLKMEF</sequence>
<dbReference type="PANTHER" id="PTHR37944:SF1">
    <property type="entry name" value="PORIN B"/>
    <property type="match status" value="1"/>
</dbReference>
<dbReference type="GO" id="GO:0008643">
    <property type="term" value="P:carbohydrate transport"/>
    <property type="evidence" value="ECO:0007669"/>
    <property type="project" value="InterPro"/>
</dbReference>